<keyword evidence="1" id="KW-0812">Transmembrane</keyword>
<keyword evidence="1" id="KW-0472">Membrane</keyword>
<keyword evidence="1" id="KW-1133">Transmembrane helix</keyword>
<protein>
    <submittedName>
        <fullName evidence="2">DUF2142 domain-containing protein</fullName>
    </submittedName>
</protein>
<proteinExistence type="predicted"/>
<feature type="transmembrane region" description="Helical" evidence="1">
    <location>
        <begin position="227"/>
        <end position="248"/>
    </location>
</feature>
<dbReference type="EMBL" id="WOTB01000010">
    <property type="protein sequence ID" value="NHN84798.1"/>
    <property type="molecule type" value="Genomic_DNA"/>
</dbReference>
<sequence>MCISISWRLSISGDFSAVLSVCLLALCICAPSARIWLVYCLCIPEIFQLFCSYSQDGGNTAFIVLAAAFLTRLKSEAYRSGYIYIATALLACFVMAKPPYITFLLIPLIMSYGRNTAAALRALGLSLFAILLWSGLGLIPVLAATSSDPHVSAAGQIHNLMQHPFYIFTVLWNTFRLGYYGQAGDYMARTCIATLAWGWMAEQGRWFYWRCLDTVQRRGGKTICHRAAGSALYAAATFGRIFCLYSLYEILVAGLTVT</sequence>
<gene>
    <name evidence="2" type="ORF">GOB93_09105</name>
</gene>
<evidence type="ECO:0000313" key="3">
    <source>
        <dbReference type="Proteomes" id="UP000635278"/>
    </source>
</evidence>
<reference evidence="2 3" key="1">
    <citation type="journal article" date="2020" name="Int. J. Syst. Evol. Microbiol.">
        <title>Novel acetic acid bacteria from cider fermentations: Acetobacter conturbans sp. nov. and Acetobacter fallax sp. nov.</title>
        <authorList>
            <person name="Sombolestani A.S."/>
            <person name="Cleenwerck I."/>
            <person name="Cnockaert M."/>
            <person name="Borremans W."/>
            <person name="Wieme A.D."/>
            <person name="De Vuyst L."/>
            <person name="Vandamme P."/>
        </authorList>
    </citation>
    <scope>NUCLEOTIDE SEQUENCE [LARGE SCALE GENOMIC DNA]</scope>
    <source>
        <strain evidence="2 3">LMG 30640</strain>
    </source>
</reference>
<keyword evidence="3" id="KW-1185">Reference proteome</keyword>
<organism evidence="2 3">
    <name type="scientific">Acetobacter musti</name>
    <dbReference type="NCBI Taxonomy" id="864732"/>
    <lineage>
        <taxon>Bacteria</taxon>
        <taxon>Pseudomonadati</taxon>
        <taxon>Pseudomonadota</taxon>
        <taxon>Alphaproteobacteria</taxon>
        <taxon>Acetobacterales</taxon>
        <taxon>Acetobacteraceae</taxon>
        <taxon>Acetobacter</taxon>
    </lineage>
</organism>
<evidence type="ECO:0000256" key="1">
    <source>
        <dbReference type="SAM" id="Phobius"/>
    </source>
</evidence>
<comment type="caution">
    <text evidence="2">The sequence shown here is derived from an EMBL/GenBank/DDBJ whole genome shotgun (WGS) entry which is preliminary data.</text>
</comment>
<dbReference type="Proteomes" id="UP000635278">
    <property type="component" value="Unassembled WGS sequence"/>
</dbReference>
<feature type="transmembrane region" description="Helical" evidence="1">
    <location>
        <begin position="122"/>
        <end position="143"/>
    </location>
</feature>
<feature type="transmembrane region" description="Helical" evidence="1">
    <location>
        <begin position="82"/>
        <end position="110"/>
    </location>
</feature>
<feature type="transmembrane region" description="Helical" evidence="1">
    <location>
        <begin position="163"/>
        <end position="179"/>
    </location>
</feature>
<accession>A0ABX0JRY9</accession>
<evidence type="ECO:0000313" key="2">
    <source>
        <dbReference type="EMBL" id="NHN84798.1"/>
    </source>
</evidence>
<name>A0ABX0JRY9_9PROT</name>